<evidence type="ECO:0000256" key="1">
    <source>
        <dbReference type="SAM" id="Phobius"/>
    </source>
</evidence>
<accession>A0A417YXS1</accession>
<proteinExistence type="predicted"/>
<sequence length="158" mass="18058">MGLSYFFSVFLSFTNFLVLSKELYIYYNEHVACLSKKEVGFMRNKLVNIPFPIKKADSFFARFKGLMFKKAPIRNEGLWIIPCNAVHMFFMSFAIDVVLINERMEVVCLYPDLQPWTATKPEKKAYSTLELPSGTIASLGIEIGDMITFNTTIGKLAK</sequence>
<dbReference type="PANTHER" id="PTHR37953">
    <property type="entry name" value="UPF0127 PROTEIN MJ1496"/>
    <property type="match status" value="1"/>
</dbReference>
<dbReference type="Pfam" id="PF02643">
    <property type="entry name" value="DUF192"/>
    <property type="match status" value="1"/>
</dbReference>
<reference evidence="2 3" key="1">
    <citation type="journal article" date="2017" name="Int. J. Syst. Evol. Microbiol.">
        <title>Bacillus notoginsengisoli sp. nov., a novel bacterium isolated from the rhizosphere of Panax notoginseng.</title>
        <authorList>
            <person name="Zhang M.Y."/>
            <person name="Cheng J."/>
            <person name="Cai Y."/>
            <person name="Zhang T.Y."/>
            <person name="Wu Y.Y."/>
            <person name="Manikprabhu D."/>
            <person name="Li W.J."/>
            <person name="Zhang Y.X."/>
        </authorList>
    </citation>
    <scope>NUCLEOTIDE SEQUENCE [LARGE SCALE GENOMIC DNA]</scope>
    <source>
        <strain evidence="2 3">JCM 30743</strain>
    </source>
</reference>
<dbReference type="PANTHER" id="PTHR37953:SF1">
    <property type="entry name" value="UPF0127 PROTEIN MJ1496"/>
    <property type="match status" value="1"/>
</dbReference>
<keyword evidence="1" id="KW-1133">Transmembrane helix</keyword>
<dbReference type="EMBL" id="QWEG01000002">
    <property type="protein sequence ID" value="RHW42549.1"/>
    <property type="molecule type" value="Genomic_DNA"/>
</dbReference>
<keyword evidence="3" id="KW-1185">Reference proteome</keyword>
<dbReference type="InterPro" id="IPR038695">
    <property type="entry name" value="Saro_0823-like_sf"/>
</dbReference>
<feature type="transmembrane region" description="Helical" evidence="1">
    <location>
        <begin position="6"/>
        <end position="27"/>
    </location>
</feature>
<organism evidence="2 3">
    <name type="scientific">Neobacillus notoginsengisoli</name>
    <dbReference type="NCBI Taxonomy" id="1578198"/>
    <lineage>
        <taxon>Bacteria</taxon>
        <taxon>Bacillati</taxon>
        <taxon>Bacillota</taxon>
        <taxon>Bacilli</taxon>
        <taxon>Bacillales</taxon>
        <taxon>Bacillaceae</taxon>
        <taxon>Neobacillus</taxon>
    </lineage>
</organism>
<dbReference type="Gene3D" id="2.60.120.1140">
    <property type="entry name" value="Protein of unknown function DUF192"/>
    <property type="match status" value="1"/>
</dbReference>
<protein>
    <submittedName>
        <fullName evidence="2">DUF192 domain-containing protein</fullName>
    </submittedName>
</protein>
<comment type="caution">
    <text evidence="2">The sequence shown here is derived from an EMBL/GenBank/DDBJ whole genome shotgun (WGS) entry which is preliminary data.</text>
</comment>
<dbReference type="AlphaFoldDB" id="A0A417YXS1"/>
<keyword evidence="1" id="KW-0472">Membrane</keyword>
<evidence type="ECO:0000313" key="2">
    <source>
        <dbReference type="EMBL" id="RHW42549.1"/>
    </source>
</evidence>
<name>A0A417YXS1_9BACI</name>
<gene>
    <name evidence="2" type="ORF">D1B31_02820</name>
</gene>
<keyword evidence="1" id="KW-0812">Transmembrane</keyword>
<dbReference type="InterPro" id="IPR003795">
    <property type="entry name" value="DUF192"/>
</dbReference>
<dbReference type="Proteomes" id="UP000284416">
    <property type="component" value="Unassembled WGS sequence"/>
</dbReference>
<evidence type="ECO:0000313" key="3">
    <source>
        <dbReference type="Proteomes" id="UP000284416"/>
    </source>
</evidence>
<feature type="transmembrane region" description="Helical" evidence="1">
    <location>
        <begin position="77"/>
        <end position="100"/>
    </location>
</feature>